<accession>A0AAW8DLW8</accession>
<keyword evidence="4" id="KW-1185">Reference proteome</keyword>
<name>A0AAW8DLW8_9MICC</name>
<feature type="domain" description="DUF559" evidence="1">
    <location>
        <begin position="36"/>
        <end position="79"/>
    </location>
</feature>
<comment type="caution">
    <text evidence="2">The sequence shown here is derived from an EMBL/GenBank/DDBJ whole genome shotgun (WGS) entry which is preliminary data.</text>
</comment>
<evidence type="ECO:0000313" key="2">
    <source>
        <dbReference type="EMBL" id="MDP9907254.1"/>
    </source>
</evidence>
<proteinExistence type="predicted"/>
<evidence type="ECO:0000259" key="1">
    <source>
        <dbReference type="Pfam" id="PF04480"/>
    </source>
</evidence>
<evidence type="ECO:0000313" key="4">
    <source>
        <dbReference type="Proteomes" id="UP001230951"/>
    </source>
</evidence>
<dbReference type="InterPro" id="IPR007569">
    <property type="entry name" value="DUF559"/>
</dbReference>
<reference evidence="2 4" key="1">
    <citation type="submission" date="2023-07" db="EMBL/GenBank/DDBJ databases">
        <title>Sorghum-associated microbial communities from plants grown in Nebraska, USA.</title>
        <authorList>
            <person name="Schachtman D."/>
        </authorList>
    </citation>
    <scope>NUCLEOTIDE SEQUENCE</scope>
    <source>
        <strain evidence="2">DS1006</strain>
        <strain evidence="3 4">DS1016</strain>
    </source>
</reference>
<protein>
    <recommendedName>
        <fullName evidence="1">DUF559 domain-containing protein</fullName>
    </recommendedName>
</protein>
<dbReference type="EMBL" id="JAUSRG010000019">
    <property type="protein sequence ID" value="MDP9907254.1"/>
    <property type="molecule type" value="Genomic_DNA"/>
</dbReference>
<evidence type="ECO:0000313" key="3">
    <source>
        <dbReference type="EMBL" id="MDQ0182724.1"/>
    </source>
</evidence>
<dbReference type="AlphaFoldDB" id="A0AAW8DLW8"/>
<sequence>MRDKLVAAGLAVHKGRSGIQCGHEAQRNNFPILTPDILISKTKVCVEVDPAHTHAGKENDDRTRNQLLDDVGWTVVRLRLGGLESVGEHDVLAESDSVTNEAIDALVIAVSDAIAGRPGSIRTIKKKQVPAREKPRLGALAEHKHYENAYYVSWRSNSGRLLRLVAMDYGRYLASAEGWEAPRFICGLGLNELPRKEWRTALLDILGKLSDTDFVPVSTFPWGDELFIGEQAPAVRISPKFHLGASVWDLTANIVGADTFTETAICAGTDVQAELHPEAVERGWRIAAVGQRTGKHGIYQEVQLLRPSPADALAAL</sequence>
<evidence type="ECO:0000313" key="5">
    <source>
        <dbReference type="Proteomes" id="UP001242995"/>
    </source>
</evidence>
<gene>
    <name evidence="2" type="ORF">J2S90_004245</name>
    <name evidence="3" type="ORF">J2S93_004180</name>
</gene>
<dbReference type="Proteomes" id="UP001230951">
    <property type="component" value="Unassembled WGS sequence"/>
</dbReference>
<dbReference type="RefSeq" id="WP_284988832.1">
    <property type="nucleotide sequence ID" value="NZ_JAUSRG010000019.1"/>
</dbReference>
<dbReference type="Proteomes" id="UP001242995">
    <property type="component" value="Unassembled WGS sequence"/>
</dbReference>
<dbReference type="Gene3D" id="3.40.960.10">
    <property type="entry name" value="VSR Endonuclease"/>
    <property type="match status" value="1"/>
</dbReference>
<dbReference type="EMBL" id="JAUSTF010000015">
    <property type="protein sequence ID" value="MDQ0182724.1"/>
    <property type="molecule type" value="Genomic_DNA"/>
</dbReference>
<organism evidence="2 5">
    <name type="scientific">Arthrobacter bambusae</name>
    <dbReference type="NCBI Taxonomy" id="1338426"/>
    <lineage>
        <taxon>Bacteria</taxon>
        <taxon>Bacillati</taxon>
        <taxon>Actinomycetota</taxon>
        <taxon>Actinomycetes</taxon>
        <taxon>Micrococcales</taxon>
        <taxon>Micrococcaceae</taxon>
        <taxon>Arthrobacter</taxon>
    </lineage>
</organism>
<dbReference type="Pfam" id="PF04480">
    <property type="entry name" value="DUF559"/>
    <property type="match status" value="1"/>
</dbReference>